<accession>A0AAN6LQA0</accession>
<gene>
    <name evidence="5" type="ORF">GRF29_1536g242019</name>
</gene>
<dbReference type="SUPFAM" id="SSF51735">
    <property type="entry name" value="NAD(P)-binding Rossmann-fold domains"/>
    <property type="match status" value="1"/>
</dbReference>
<dbReference type="InterPro" id="IPR013120">
    <property type="entry name" value="FAR_NAD-bd"/>
</dbReference>
<dbReference type="PANTHER" id="PTHR43439:SF2">
    <property type="entry name" value="ENZYME, PUTATIVE (JCVI)-RELATED"/>
    <property type="match status" value="1"/>
</dbReference>
<dbReference type="Pfam" id="PF00501">
    <property type="entry name" value="AMP-binding"/>
    <property type="match status" value="1"/>
</dbReference>
<dbReference type="SUPFAM" id="SSF47336">
    <property type="entry name" value="ACP-like"/>
    <property type="match status" value="1"/>
</dbReference>
<evidence type="ECO:0000256" key="1">
    <source>
        <dbReference type="ARBA" id="ARBA00022450"/>
    </source>
</evidence>
<evidence type="ECO:0000313" key="6">
    <source>
        <dbReference type="Proteomes" id="UP001280581"/>
    </source>
</evidence>
<dbReference type="Gene3D" id="3.40.50.720">
    <property type="entry name" value="NAD(P)-binding Rossmann-like Domain"/>
    <property type="match status" value="1"/>
</dbReference>
<dbReference type="InterPro" id="IPR042099">
    <property type="entry name" value="ANL_N_sf"/>
</dbReference>
<keyword evidence="6" id="KW-1185">Reference proteome</keyword>
<dbReference type="EMBL" id="WVTA01000021">
    <property type="protein sequence ID" value="KAK3196988.1"/>
    <property type="molecule type" value="Genomic_DNA"/>
</dbReference>
<dbReference type="InterPro" id="IPR000873">
    <property type="entry name" value="AMP-dep_synth/lig_dom"/>
</dbReference>
<dbReference type="GO" id="GO:0031177">
    <property type="term" value="F:phosphopantetheine binding"/>
    <property type="evidence" value="ECO:0007669"/>
    <property type="project" value="InterPro"/>
</dbReference>
<dbReference type="Gene3D" id="3.40.50.12780">
    <property type="entry name" value="N-terminal domain of ligase-like"/>
    <property type="match status" value="1"/>
</dbReference>
<name>A0AAN6LQA0_9PLEO</name>
<comment type="caution">
    <text evidence="5">The sequence shown here is derived from an EMBL/GenBank/DDBJ whole genome shotgun (WGS) entry which is preliminary data.</text>
</comment>
<dbReference type="InterPro" id="IPR051414">
    <property type="entry name" value="Adenylate-forming_Reductase"/>
</dbReference>
<organism evidence="5 6">
    <name type="scientific">Pseudopithomyces chartarum</name>
    <dbReference type="NCBI Taxonomy" id="1892770"/>
    <lineage>
        <taxon>Eukaryota</taxon>
        <taxon>Fungi</taxon>
        <taxon>Dikarya</taxon>
        <taxon>Ascomycota</taxon>
        <taxon>Pezizomycotina</taxon>
        <taxon>Dothideomycetes</taxon>
        <taxon>Pleosporomycetidae</taxon>
        <taxon>Pleosporales</taxon>
        <taxon>Massarineae</taxon>
        <taxon>Didymosphaeriaceae</taxon>
        <taxon>Pseudopithomyces</taxon>
    </lineage>
</organism>
<dbReference type="Pfam" id="PF23562">
    <property type="entry name" value="AMP-binding_C_3"/>
    <property type="match status" value="1"/>
</dbReference>
<dbReference type="InterPro" id="IPR036291">
    <property type="entry name" value="NAD(P)-bd_dom_sf"/>
</dbReference>
<protein>
    <recommendedName>
        <fullName evidence="4">Carrier domain-containing protein</fullName>
    </recommendedName>
</protein>
<feature type="domain" description="Carrier" evidence="4">
    <location>
        <begin position="584"/>
        <end position="663"/>
    </location>
</feature>
<evidence type="ECO:0000259" key="4">
    <source>
        <dbReference type="PROSITE" id="PS50075"/>
    </source>
</evidence>
<dbReference type="Pfam" id="PF00550">
    <property type="entry name" value="PP-binding"/>
    <property type="match status" value="1"/>
</dbReference>
<keyword evidence="1" id="KW-0596">Phosphopantetheine</keyword>
<dbReference type="SUPFAM" id="SSF56801">
    <property type="entry name" value="Acetyl-CoA synthetase-like"/>
    <property type="match status" value="1"/>
</dbReference>
<feature type="region of interest" description="Disordered" evidence="3">
    <location>
        <begin position="1388"/>
        <end position="1411"/>
    </location>
</feature>
<dbReference type="PROSITE" id="PS50075">
    <property type="entry name" value="CARRIER"/>
    <property type="match status" value="1"/>
</dbReference>
<feature type="compositionally biased region" description="Basic and acidic residues" evidence="3">
    <location>
        <begin position="1326"/>
        <end position="1338"/>
    </location>
</feature>
<feature type="region of interest" description="Disordered" evidence="3">
    <location>
        <begin position="1089"/>
        <end position="1111"/>
    </location>
</feature>
<feature type="region of interest" description="Disordered" evidence="3">
    <location>
        <begin position="1322"/>
        <end position="1373"/>
    </location>
</feature>
<evidence type="ECO:0000256" key="3">
    <source>
        <dbReference type="SAM" id="MobiDB-lite"/>
    </source>
</evidence>
<feature type="compositionally biased region" description="Polar residues" evidence="3">
    <location>
        <begin position="1090"/>
        <end position="1106"/>
    </location>
</feature>
<evidence type="ECO:0000313" key="5">
    <source>
        <dbReference type="EMBL" id="KAK3196988.1"/>
    </source>
</evidence>
<dbReference type="InterPro" id="IPR009081">
    <property type="entry name" value="PP-bd_ACP"/>
</dbReference>
<dbReference type="Gene3D" id="1.10.1200.10">
    <property type="entry name" value="ACP-like"/>
    <property type="match status" value="1"/>
</dbReference>
<dbReference type="InterPro" id="IPR006162">
    <property type="entry name" value="Ppantetheine_attach_site"/>
</dbReference>
<dbReference type="Pfam" id="PF07993">
    <property type="entry name" value="NAD_binding_4"/>
    <property type="match status" value="1"/>
</dbReference>
<evidence type="ECO:0000256" key="2">
    <source>
        <dbReference type="ARBA" id="ARBA00022553"/>
    </source>
</evidence>
<sequence length="1411" mass="155970">MRPLQLSTLHILRHRYSELPMDTNYFVCTLGHASVLDARPKPYRTINHFLEYQSNTGGSKPAVGFPLPHAHGEWGFELLTFGELLKGTQIFAQRLSNHLTSDGHPRTVALMAHSSPEFLFTWLGLIYLGHSVLLLAPQCQPGAIVHLCRTCEASIFFYDTAHAQRAADAKEVQGDSEGTRFSICTLPLGEDEDLFRVIRQQPSDFVSPSNAQESDVAYLHHTSGTSSGLPKPIPQTHRGAMGVLPHLPGPTVKATFTTTPLYHGGIADAFRSWTSDSPIWLFPGKDVPITARNISKCLEVADTCASNREQPPVKYFSSVPYVLQLMEADENGLERLKRVDIVGVGGAALPVEVGDRLVRNNVNLISRFGSAECGFLLSSYREFEKDKDWQYLRNYNPTELLNFESRENGLSELVVKPGWPHMAKKNRDDGSFTTADLFENHPKISNAWFYHSRADSQLALITGKKFDPAPLEAAVATSEHLDDVLIFGDQRPYPGLLLLRSEKSSDVSDAELLTAIWPQVEKLNNDSQDHARIPQHMLIPIEHQNEPLEKSSKGTVMRKAAEARFASHIDAAYGNQQQQESKDVTDEEIPQYLTDIVQSMTQSPKPPVEDTDLFSYGVDSIACMRLRSHLRQLTPKYTKDFPLSVIEDCGTIRELSKYILRKRHGEADAEVGDEKQMMFDLATKYSDFGHHKPTPTQTSKSHSNDGSAKEIVLLTGATGALGAHILSLLRASSSISTIYCLVRGASPTAAHSRVNKALSQRGLPSLSSPSNANVEILQAELSEPHLGLTPSVYKHLASTVSSILHIAWTVNFRLKLRSFEDNIAGVRHLLDLALAEPRDVPPRFTYCSSTAAIISARPDNTGRLAETLSSDPATASPLGYSRSKWVAEHICAAAQRDTLLRDRIAIVRVGQLAGDSRTGIWNAKEAWPLLLSTVQLIKCLPDLDGEALDWLPVDLAARAFVEASSLSGSLENSLGNESDEAIVFHILNPHQKPTWRTALSWLRAKQDFEAVPPKEWVERLAGYEGEHSSLKLLGLWTEAYGGSGELRDQGDGGNCGEDEPAKQFSISRTAERVSAVRGVEPLDEAYLGRTKSQTPLLNATNENPSQTSPPSPPILDLTLTLNSLTPLTPLTLLNHKLPTLRTPPPNHPLPIQIPEPKIPAPPLLLRRNIRLPPLHLQHPPRRQLHHAVQFILHRPLNPIVLALRHLILVEVVHDGLPESGLHQAEQPLHGVRQRSSARGSSLRLRVVALLEDEADGCVVGGCEVGFKHFGDVCKPGVGACGEVVLGHELLHVGRDPRTEVLRIVTSQREVCLRVNKLVYRHPAPRPQRDAHPEREHHLRRERKSMTHPVRRVADQNAVPRVPPRGQKLPHTHCTQRRERLGEELPVSHCARGGAPTQRTAGIELEPGGEAV</sequence>
<dbReference type="InterPro" id="IPR020806">
    <property type="entry name" value="PKS_PP-bd"/>
</dbReference>
<reference evidence="5 6" key="1">
    <citation type="submission" date="2021-02" db="EMBL/GenBank/DDBJ databases">
        <title>Genome assembly of Pseudopithomyces chartarum.</title>
        <authorList>
            <person name="Jauregui R."/>
            <person name="Singh J."/>
            <person name="Voisey C."/>
        </authorList>
    </citation>
    <scope>NUCLEOTIDE SEQUENCE [LARGE SCALE GENOMIC DNA]</scope>
    <source>
        <strain evidence="5 6">AGR01</strain>
    </source>
</reference>
<dbReference type="Proteomes" id="UP001280581">
    <property type="component" value="Unassembled WGS sequence"/>
</dbReference>
<dbReference type="InterPro" id="IPR036736">
    <property type="entry name" value="ACP-like_sf"/>
</dbReference>
<keyword evidence="2" id="KW-0597">Phosphoprotein</keyword>
<proteinExistence type="predicted"/>
<dbReference type="PROSITE" id="PS00012">
    <property type="entry name" value="PHOSPHOPANTETHEINE"/>
    <property type="match status" value="1"/>
</dbReference>
<dbReference type="SMART" id="SM00823">
    <property type="entry name" value="PKS_PP"/>
    <property type="match status" value="1"/>
</dbReference>
<dbReference type="PANTHER" id="PTHR43439">
    <property type="entry name" value="PHENYLACETATE-COENZYME A LIGASE"/>
    <property type="match status" value="1"/>
</dbReference>